<keyword evidence="5 6" id="KW-0413">Isomerase</keyword>
<evidence type="ECO:0000256" key="3">
    <source>
        <dbReference type="ARBA" id="ARBA00013194"/>
    </source>
</evidence>
<reference evidence="8" key="1">
    <citation type="submission" date="2022-01" db="EMBL/GenBank/DDBJ databases">
        <title>Collection of gut derived symbiotic bacterial strains cultured from healthy donors.</title>
        <authorList>
            <person name="Lin H."/>
            <person name="Kohout C."/>
            <person name="Waligurski E."/>
            <person name="Pamer E.G."/>
        </authorList>
    </citation>
    <scope>NUCLEOTIDE SEQUENCE</scope>
    <source>
        <strain evidence="8">DFI.7.46</strain>
    </source>
</reference>
<comment type="similarity">
    <text evidence="2">Belongs to the FKBP-type PPIase family.</text>
</comment>
<dbReference type="GO" id="GO:0003755">
    <property type="term" value="F:peptidyl-prolyl cis-trans isomerase activity"/>
    <property type="evidence" value="ECO:0007669"/>
    <property type="project" value="UniProtKB-KW"/>
</dbReference>
<dbReference type="PANTHER" id="PTHR43811">
    <property type="entry name" value="FKBP-TYPE PEPTIDYL-PROLYL CIS-TRANS ISOMERASE FKPA"/>
    <property type="match status" value="1"/>
</dbReference>
<evidence type="ECO:0000256" key="1">
    <source>
        <dbReference type="ARBA" id="ARBA00000971"/>
    </source>
</evidence>
<dbReference type="SUPFAM" id="SSF54534">
    <property type="entry name" value="FKBP-like"/>
    <property type="match status" value="1"/>
</dbReference>
<keyword evidence="4 6" id="KW-0697">Rotamase</keyword>
<accession>A0AAJ1BBP6</accession>
<evidence type="ECO:0000259" key="7">
    <source>
        <dbReference type="PROSITE" id="PS50059"/>
    </source>
</evidence>
<organism evidence="8 9">
    <name type="scientific">Varibaculum cambriense</name>
    <dbReference type="NCBI Taxonomy" id="184870"/>
    <lineage>
        <taxon>Bacteria</taxon>
        <taxon>Bacillati</taxon>
        <taxon>Actinomycetota</taxon>
        <taxon>Actinomycetes</taxon>
        <taxon>Actinomycetales</taxon>
        <taxon>Actinomycetaceae</taxon>
        <taxon>Varibaculum</taxon>
    </lineage>
</organism>
<comment type="caution">
    <text evidence="8">The sequence shown here is derived from an EMBL/GenBank/DDBJ whole genome shotgun (WGS) entry which is preliminary data.</text>
</comment>
<dbReference type="EMBL" id="JAKNHJ010000009">
    <property type="protein sequence ID" value="MCG4617922.1"/>
    <property type="molecule type" value="Genomic_DNA"/>
</dbReference>
<dbReference type="EC" id="5.2.1.8" evidence="3 6"/>
<sequence>MQTQNIPSQPKRIRSARVIVLALVAALAISLLSGCSSSASDASAPEVKGKFPAVTGELGQAPQMESGAGKAPTSLQVRVLYEGEGRSVTAKDQVLMDTLGNLWDGKTVMSTFRVGDSAQGYAMSEVIPGWKQALIGKKLGSRVQITVPPQLGFQGEAAKRIPANSTMVFVIDLISAMDLSNVSALKQAKKIDKSFDKLPKGLKISGAPGSQPRVTIDPALPAPKTKQVIMLYQGKGENLEPDDFPGVHLTAATFEQGQWSKVSSSWLSGKMVSTPSTVQTTPQFLGVPVGSRMVMLEPAEGERQGAKAHPARIAIYDIGAKQTSTRLG</sequence>
<dbReference type="PANTHER" id="PTHR43811:SF19">
    <property type="entry name" value="39 KDA FK506-BINDING NUCLEAR PROTEIN"/>
    <property type="match status" value="1"/>
</dbReference>
<evidence type="ECO:0000313" key="8">
    <source>
        <dbReference type="EMBL" id="MCG4617922.1"/>
    </source>
</evidence>
<gene>
    <name evidence="8" type="ORF">L0M99_05380</name>
</gene>
<evidence type="ECO:0000256" key="5">
    <source>
        <dbReference type="ARBA" id="ARBA00023235"/>
    </source>
</evidence>
<dbReference type="PROSITE" id="PS50059">
    <property type="entry name" value="FKBP_PPIASE"/>
    <property type="match status" value="1"/>
</dbReference>
<dbReference type="Pfam" id="PF00254">
    <property type="entry name" value="FKBP_C"/>
    <property type="match status" value="1"/>
</dbReference>
<dbReference type="Proteomes" id="UP001200537">
    <property type="component" value="Unassembled WGS sequence"/>
</dbReference>
<evidence type="ECO:0000256" key="6">
    <source>
        <dbReference type="PROSITE-ProRule" id="PRU00277"/>
    </source>
</evidence>
<comment type="catalytic activity">
    <reaction evidence="1 6">
        <text>[protein]-peptidylproline (omega=180) = [protein]-peptidylproline (omega=0)</text>
        <dbReference type="Rhea" id="RHEA:16237"/>
        <dbReference type="Rhea" id="RHEA-COMP:10747"/>
        <dbReference type="Rhea" id="RHEA-COMP:10748"/>
        <dbReference type="ChEBI" id="CHEBI:83833"/>
        <dbReference type="ChEBI" id="CHEBI:83834"/>
        <dbReference type="EC" id="5.2.1.8"/>
    </reaction>
</comment>
<evidence type="ECO:0000256" key="4">
    <source>
        <dbReference type="ARBA" id="ARBA00023110"/>
    </source>
</evidence>
<dbReference type="InterPro" id="IPR046357">
    <property type="entry name" value="PPIase_dom_sf"/>
</dbReference>
<dbReference type="AlphaFoldDB" id="A0AAJ1BBP6"/>
<dbReference type="RefSeq" id="WP_238128005.1">
    <property type="nucleotide sequence ID" value="NZ_JAKNHJ010000009.1"/>
</dbReference>
<feature type="domain" description="PPIase FKBP-type" evidence="7">
    <location>
        <begin position="91"/>
        <end position="177"/>
    </location>
</feature>
<evidence type="ECO:0000256" key="2">
    <source>
        <dbReference type="ARBA" id="ARBA00006577"/>
    </source>
</evidence>
<name>A0AAJ1BBP6_9ACTO</name>
<protein>
    <recommendedName>
        <fullName evidence="3 6">peptidylprolyl isomerase</fullName>
        <ecNumber evidence="3 6">5.2.1.8</ecNumber>
    </recommendedName>
</protein>
<dbReference type="InterPro" id="IPR001179">
    <property type="entry name" value="PPIase_FKBP_dom"/>
</dbReference>
<proteinExistence type="inferred from homology"/>
<evidence type="ECO:0000313" key="9">
    <source>
        <dbReference type="Proteomes" id="UP001200537"/>
    </source>
</evidence>
<dbReference type="Gene3D" id="3.10.50.40">
    <property type="match status" value="1"/>
</dbReference>